<evidence type="ECO:0000313" key="1">
    <source>
        <dbReference type="EMBL" id="AGG89935.1"/>
    </source>
</evidence>
<organism evidence="1 2">
    <name type="scientific">Rhodanobacter denitrificans</name>
    <dbReference type="NCBI Taxonomy" id="666685"/>
    <lineage>
        <taxon>Bacteria</taxon>
        <taxon>Pseudomonadati</taxon>
        <taxon>Pseudomonadota</taxon>
        <taxon>Gammaproteobacteria</taxon>
        <taxon>Lysobacterales</taxon>
        <taxon>Rhodanobacteraceae</taxon>
        <taxon>Rhodanobacter</taxon>
    </lineage>
</organism>
<proteinExistence type="predicted"/>
<dbReference type="OrthoDB" id="6015083at2"/>
<dbReference type="AlphaFoldDB" id="M4NG63"/>
<reference evidence="1 2" key="1">
    <citation type="submission" date="2012-04" db="EMBL/GenBank/DDBJ databases">
        <title>Complete genome of Rhodanobacter sp. 2APBS1.</title>
        <authorList>
            <consortium name="US DOE Joint Genome Institute"/>
            <person name="Huntemann M."/>
            <person name="Wei C.-L."/>
            <person name="Han J."/>
            <person name="Detter J.C."/>
            <person name="Han C."/>
            <person name="Tapia R."/>
            <person name="Munk A.C.C."/>
            <person name="Chen A."/>
            <person name="Krypides N."/>
            <person name="Mavromatis K."/>
            <person name="Markowitz V."/>
            <person name="Szeto E."/>
            <person name="Ivanova N."/>
            <person name="Mikhailova N."/>
            <person name="Ovchinnikova G."/>
            <person name="Pagani I."/>
            <person name="Pati A."/>
            <person name="Goodwin L."/>
            <person name="Peters L."/>
            <person name="Pitluck S."/>
            <person name="Woyke T."/>
            <person name="Prakash O."/>
            <person name="Elkins J."/>
            <person name="Brown S."/>
            <person name="Palumbo A."/>
            <person name="Hemme C."/>
            <person name="Zhou J."/>
            <person name="Watson D."/>
            <person name="Jardine P."/>
            <person name="Kostka J."/>
            <person name="Green S."/>
        </authorList>
    </citation>
    <scope>NUCLEOTIDE SEQUENCE [LARGE SCALE GENOMIC DNA]</scope>
    <source>
        <strain evidence="1 2">2APBS1</strain>
    </source>
</reference>
<dbReference type="EMBL" id="CP003470">
    <property type="protein sequence ID" value="AGG89935.1"/>
    <property type="molecule type" value="Genomic_DNA"/>
</dbReference>
<accession>M4NG63</accession>
<dbReference type="HOGENOM" id="CLU_896485_0_0_6"/>
<name>M4NG63_9GAMM</name>
<dbReference type="KEGG" id="rhd:R2APBS1_2858"/>
<dbReference type="STRING" id="666685.R2APBS1_2858"/>
<dbReference type="Proteomes" id="UP000011859">
    <property type="component" value="Chromosome"/>
</dbReference>
<protein>
    <submittedName>
        <fullName evidence="1">Uncharacterized protein</fullName>
    </submittedName>
</protein>
<evidence type="ECO:0000313" key="2">
    <source>
        <dbReference type="Proteomes" id="UP000011859"/>
    </source>
</evidence>
<sequence precursor="true">MGAYVTGTANSYADLLAALQTACTANGYTLTGNVLSKGTLFIEAKVVGSTLQIQGGSGQAGGVLSGRSNAQPSIIGLTVVTASPIVNHPIVFPVTYDIHINAAPDEVYLWINYEATCYQYLAFGQSDQPGLVGTGNWYYGTAGTNTNGSSWDFRTIGGGNTVGQSFNCGLFDALTSYYAGVGGIDHQLDAAGNWSGYYSASDRWPVQQNSPSAWNGESVLSPIIVYAARPSSLFSQVLQTRHLRWVMLDNLTDGQIVTLGPDRWKMYPLWRRSARTLGPTPDGQGTGTLGYAVRYNGP</sequence>
<gene>
    <name evidence="1" type="ORF">R2APBS1_2858</name>
</gene>
<dbReference type="eggNOG" id="ENOG5033IAA">
    <property type="taxonomic scope" value="Bacteria"/>
</dbReference>
<dbReference type="RefSeq" id="WP_015448405.1">
    <property type="nucleotide sequence ID" value="NC_020541.1"/>
</dbReference>
<keyword evidence="2" id="KW-1185">Reference proteome</keyword>